<dbReference type="AlphaFoldDB" id="I3YES8"/>
<dbReference type="STRING" id="765911.Thivi_3642"/>
<accession>I3YES8</accession>
<gene>
    <name evidence="1" type="ordered locus">Thivi_3642</name>
</gene>
<name>I3YES8_THIV6</name>
<dbReference type="EMBL" id="CP003154">
    <property type="protein sequence ID" value="AFL75496.1"/>
    <property type="molecule type" value="Genomic_DNA"/>
</dbReference>
<evidence type="ECO:0000313" key="1">
    <source>
        <dbReference type="EMBL" id="AFL75496.1"/>
    </source>
</evidence>
<organism evidence="1 2">
    <name type="scientific">Thiocystis violascens (strain ATCC 17096 / DSM 198 / 6111)</name>
    <name type="common">Chromatium violascens</name>
    <dbReference type="NCBI Taxonomy" id="765911"/>
    <lineage>
        <taxon>Bacteria</taxon>
        <taxon>Pseudomonadati</taxon>
        <taxon>Pseudomonadota</taxon>
        <taxon>Gammaproteobacteria</taxon>
        <taxon>Chromatiales</taxon>
        <taxon>Chromatiaceae</taxon>
        <taxon>Thiocystis</taxon>
    </lineage>
</organism>
<dbReference type="HOGENOM" id="CLU_2482340_0_0_6"/>
<reference evidence="1 2" key="1">
    <citation type="submission" date="2012-06" db="EMBL/GenBank/DDBJ databases">
        <title>Complete sequence of Thiocystis violascens DSM 198.</title>
        <authorList>
            <consortium name="US DOE Joint Genome Institute"/>
            <person name="Lucas S."/>
            <person name="Han J."/>
            <person name="Lapidus A."/>
            <person name="Cheng J.-F."/>
            <person name="Goodwin L."/>
            <person name="Pitluck S."/>
            <person name="Peters L."/>
            <person name="Ovchinnikova G."/>
            <person name="Teshima H."/>
            <person name="Detter J.C."/>
            <person name="Han C."/>
            <person name="Tapia R."/>
            <person name="Land M."/>
            <person name="Hauser L."/>
            <person name="Kyrpides N."/>
            <person name="Ivanova N."/>
            <person name="Pagani I."/>
            <person name="Vogl K."/>
            <person name="Liu Z."/>
            <person name="Frigaard N.-U."/>
            <person name="Bryant D."/>
            <person name="Woyke T."/>
        </authorList>
    </citation>
    <scope>NUCLEOTIDE SEQUENCE [LARGE SCALE GENOMIC DNA]</scope>
    <source>
        <strain evidence="2">ATCC 17096 / DSM 198 / 6111</strain>
    </source>
</reference>
<dbReference type="OrthoDB" id="5772649at2"/>
<proteinExistence type="predicted"/>
<dbReference type="KEGG" id="tvi:Thivi_3642"/>
<keyword evidence="2" id="KW-1185">Reference proteome</keyword>
<sequence>MTAPNPAPRPDLGDISQFSDFARECERHKLATKSSLLWWMRYRHQNGLIASGAVIEKRPNPTSKRPMLFIVRPRFIDWLSNGNPEAA</sequence>
<evidence type="ECO:0000313" key="2">
    <source>
        <dbReference type="Proteomes" id="UP000006062"/>
    </source>
</evidence>
<dbReference type="RefSeq" id="WP_014779892.1">
    <property type="nucleotide sequence ID" value="NC_018012.1"/>
</dbReference>
<dbReference type="Proteomes" id="UP000006062">
    <property type="component" value="Chromosome"/>
</dbReference>
<protein>
    <submittedName>
        <fullName evidence="1">Uncharacterized protein</fullName>
    </submittedName>
</protein>